<proteinExistence type="inferred from homology"/>
<name>A0A2A3E1Z9_APICC</name>
<sequence>MNVKIQMATEEQKYLSDIIKNTHATLRQEAQNCGPEIAWERHIRRKDILQKYASSMQKLATIYWIENNLNTKNSTYSRIEWIKTQCEEYFLNGGRQKYDLREENIKQKIDKYYIKPEIAINYNVSDKNKKIQMSKYVDKNNEKLVDKISLLDVGSCYNPFGILDMFDVFAIDLNDIPEKVLRCDFLNVQIGQETLISNDNYQVLQLPENTFQVVVFSLFLEYLPCPKQRYICCKKAYDLLQTSGILFIISPDSKHVGANAKIIKSWRYVLSKLGFMRIKYEKLRHIHCLIFRKCMFKDVATRWATLQKLPQNDFLYLNDISIYIPQDLRIFDENKEQEKEEYDMNEIMNMFNELPFQQM</sequence>
<evidence type="ECO:0000313" key="5">
    <source>
        <dbReference type="EMBL" id="PBC25352.1"/>
    </source>
</evidence>
<dbReference type="GO" id="GO:1904262">
    <property type="term" value="P:negative regulation of TORC1 signaling"/>
    <property type="evidence" value="ECO:0007669"/>
    <property type="project" value="TreeGrafter"/>
</dbReference>
<dbReference type="PANTHER" id="PTHR21008">
    <property type="entry name" value="S-ADENOSYLMETHIONINE SENSOR UPSTREAM OF MTORC1-RELATED"/>
    <property type="match status" value="1"/>
</dbReference>
<evidence type="ECO:0000256" key="3">
    <source>
        <dbReference type="ARBA" id="ARBA00022691"/>
    </source>
</evidence>
<accession>A0A2A3E1Z9</accession>
<dbReference type="SUPFAM" id="SSF53335">
    <property type="entry name" value="S-adenosyl-L-methionine-dependent methyltransferases"/>
    <property type="match status" value="1"/>
</dbReference>
<dbReference type="STRING" id="94128.A0A2A3E1Z9"/>
<dbReference type="OrthoDB" id="5954793at2759"/>
<dbReference type="AlphaFoldDB" id="A0A2A3E1Z9"/>
<feature type="binding site" evidence="4">
    <location>
        <position position="154"/>
    </location>
    <ligand>
        <name>S-adenosyl-L-methionine</name>
        <dbReference type="ChEBI" id="CHEBI:59789"/>
    </ligand>
</feature>
<dbReference type="EMBL" id="KZ288470">
    <property type="protein sequence ID" value="PBC25352.1"/>
    <property type="molecule type" value="Genomic_DNA"/>
</dbReference>
<gene>
    <name evidence="5" type="ORF">APICC_08856</name>
</gene>
<dbReference type="InterPro" id="IPR021867">
    <property type="entry name" value="Bmt2/SAMTOR"/>
</dbReference>
<reference evidence="5 6" key="1">
    <citation type="submission" date="2014-07" db="EMBL/GenBank/DDBJ databases">
        <title>Genomic and transcriptomic analysis on Apis cerana provide comprehensive insights into honey bee biology.</title>
        <authorList>
            <person name="Diao Q."/>
            <person name="Sun L."/>
            <person name="Zheng H."/>
            <person name="Zheng H."/>
            <person name="Xu S."/>
            <person name="Wang S."/>
            <person name="Zeng Z."/>
            <person name="Hu F."/>
            <person name="Su S."/>
            <person name="Wu J."/>
        </authorList>
    </citation>
    <scope>NUCLEOTIDE SEQUENCE [LARGE SCALE GENOMIC DNA]</scope>
    <source>
        <tissue evidence="5">Pupae without intestine</tissue>
    </source>
</reference>
<evidence type="ECO:0000256" key="4">
    <source>
        <dbReference type="HAMAP-Rule" id="MF_03044"/>
    </source>
</evidence>
<evidence type="ECO:0000256" key="2">
    <source>
        <dbReference type="ARBA" id="ARBA00022679"/>
    </source>
</evidence>
<dbReference type="HAMAP" id="MF_03044">
    <property type="entry name" value="BMT2"/>
    <property type="match status" value="1"/>
</dbReference>
<keyword evidence="6" id="KW-1185">Reference proteome</keyword>
<dbReference type="EC" id="2.1.1.-" evidence="4"/>
<evidence type="ECO:0000313" key="6">
    <source>
        <dbReference type="Proteomes" id="UP000242457"/>
    </source>
</evidence>
<evidence type="ECO:0000256" key="1">
    <source>
        <dbReference type="ARBA" id="ARBA00022603"/>
    </source>
</evidence>
<dbReference type="Proteomes" id="UP000242457">
    <property type="component" value="Unassembled WGS sequence"/>
</dbReference>
<keyword evidence="2 4" id="KW-0808">Transferase</keyword>
<comment type="similarity">
    <text evidence="4">Belongs to the BMT2 family.</text>
</comment>
<dbReference type="Gene3D" id="3.40.50.150">
    <property type="entry name" value="Vaccinia Virus protein VP39"/>
    <property type="match status" value="1"/>
</dbReference>
<feature type="binding site" evidence="4">
    <location>
        <position position="172"/>
    </location>
    <ligand>
        <name>S-adenosyl-L-methionine</name>
        <dbReference type="ChEBI" id="CHEBI:59789"/>
    </ligand>
</feature>
<protein>
    <recommendedName>
        <fullName evidence="4">S-adenosylmethionine sensor upstream of mTORC1</fullName>
    </recommendedName>
    <alternativeName>
        <fullName evidence="4">Probable methyltransferase BMT2 homolog</fullName>
        <ecNumber evidence="4">2.1.1.-</ecNumber>
    </alternativeName>
</protein>
<keyword evidence="3 4" id="KW-0949">S-adenosyl-L-methionine</keyword>
<keyword evidence="1 4" id="KW-0489">Methyltransferase</keyword>
<dbReference type="PANTHER" id="PTHR21008:SF0">
    <property type="entry name" value="S-ADENOSYLMETHIONINE SENSOR UPSTREAM OF MTORC1"/>
    <property type="match status" value="1"/>
</dbReference>
<dbReference type="GO" id="GO:0032259">
    <property type="term" value="P:methylation"/>
    <property type="evidence" value="ECO:0007669"/>
    <property type="project" value="UniProtKB-KW"/>
</dbReference>
<dbReference type="GO" id="GO:0008168">
    <property type="term" value="F:methyltransferase activity"/>
    <property type="evidence" value="ECO:0007669"/>
    <property type="project" value="UniProtKB-UniRule"/>
</dbReference>
<comment type="function">
    <text evidence="4">S-adenosyl-L-methionine-binding protein that acts as an inhibitor of mTORC1 signaling. Acts as a sensor of S-adenosyl-L-methionine to signal methionine sufficiency to mTORC1. Probably also acts as a S-adenosyl-L-methionine-dependent methyltransferase.</text>
</comment>
<dbReference type="Pfam" id="PF11968">
    <property type="entry name" value="Bmt2"/>
    <property type="match status" value="1"/>
</dbReference>
<dbReference type="InterPro" id="IPR029063">
    <property type="entry name" value="SAM-dependent_MTases_sf"/>
</dbReference>
<organism evidence="5 6">
    <name type="scientific">Apis cerana cerana</name>
    <name type="common">Oriental honeybee</name>
    <dbReference type="NCBI Taxonomy" id="94128"/>
    <lineage>
        <taxon>Eukaryota</taxon>
        <taxon>Metazoa</taxon>
        <taxon>Ecdysozoa</taxon>
        <taxon>Arthropoda</taxon>
        <taxon>Hexapoda</taxon>
        <taxon>Insecta</taxon>
        <taxon>Pterygota</taxon>
        <taxon>Neoptera</taxon>
        <taxon>Endopterygota</taxon>
        <taxon>Hymenoptera</taxon>
        <taxon>Apocrita</taxon>
        <taxon>Aculeata</taxon>
        <taxon>Apoidea</taxon>
        <taxon>Anthophila</taxon>
        <taxon>Apidae</taxon>
        <taxon>Apis</taxon>
    </lineage>
</organism>